<evidence type="ECO:0000313" key="2">
    <source>
        <dbReference type="EMBL" id="CAI5772136.1"/>
    </source>
</evidence>
<name>A0AA35P1I8_9SAUR</name>
<evidence type="ECO:0000256" key="1">
    <source>
        <dbReference type="SAM" id="MobiDB-lite"/>
    </source>
</evidence>
<feature type="region of interest" description="Disordered" evidence="1">
    <location>
        <begin position="1"/>
        <end position="26"/>
    </location>
</feature>
<sequence>MGAARPACKRRLLGPRREAAAPGPQPIEGLLATCKSNLLKYWKNMQWKSSAGEQKASGWPRGAVEKPDHRRQLTALLSLCLAQHKRTSDNLFLINNTKL</sequence>
<dbReference type="Proteomes" id="UP001178461">
    <property type="component" value="Chromosome 4"/>
</dbReference>
<reference evidence="2" key="1">
    <citation type="submission" date="2022-12" db="EMBL/GenBank/DDBJ databases">
        <authorList>
            <person name="Alioto T."/>
            <person name="Alioto T."/>
            <person name="Gomez Garrido J."/>
        </authorList>
    </citation>
    <scope>NUCLEOTIDE SEQUENCE</scope>
</reference>
<dbReference type="AlphaFoldDB" id="A0AA35P1I8"/>
<gene>
    <name evidence="2" type="ORF">PODLI_1B023412</name>
</gene>
<proteinExistence type="predicted"/>
<protein>
    <submittedName>
        <fullName evidence="2">Uncharacterized protein</fullName>
    </submittedName>
</protein>
<evidence type="ECO:0000313" key="3">
    <source>
        <dbReference type="Proteomes" id="UP001178461"/>
    </source>
</evidence>
<keyword evidence="3" id="KW-1185">Reference proteome</keyword>
<organism evidence="2 3">
    <name type="scientific">Podarcis lilfordi</name>
    <name type="common">Lilford's wall lizard</name>
    <dbReference type="NCBI Taxonomy" id="74358"/>
    <lineage>
        <taxon>Eukaryota</taxon>
        <taxon>Metazoa</taxon>
        <taxon>Chordata</taxon>
        <taxon>Craniata</taxon>
        <taxon>Vertebrata</taxon>
        <taxon>Euteleostomi</taxon>
        <taxon>Lepidosauria</taxon>
        <taxon>Squamata</taxon>
        <taxon>Bifurcata</taxon>
        <taxon>Unidentata</taxon>
        <taxon>Episquamata</taxon>
        <taxon>Laterata</taxon>
        <taxon>Lacertibaenia</taxon>
        <taxon>Lacertidae</taxon>
        <taxon>Podarcis</taxon>
    </lineage>
</organism>
<accession>A0AA35P1I8</accession>
<dbReference type="EMBL" id="OX395129">
    <property type="protein sequence ID" value="CAI5772136.1"/>
    <property type="molecule type" value="Genomic_DNA"/>
</dbReference>